<evidence type="ECO:0000259" key="1">
    <source>
        <dbReference type="PROSITE" id="PS50925"/>
    </source>
</evidence>
<dbReference type="AlphaFoldDB" id="A0A9X3CZ29"/>
<dbReference type="PROSITE" id="PS50925">
    <property type="entry name" value="BLUF"/>
    <property type="match status" value="1"/>
</dbReference>
<accession>A0A9X3CZ29</accession>
<sequence length="137" mass="15889">MEHAICFISTASNNFTVGEIETLLPKWREKNNKENIKGMLLFSEGNFFQVLEGEKTKVLELFQRIKEDHRHNNIIQVVGKDLSKGSCDHYIVEHLDEAEYSKPELVSQYCESVKGMDLETQQQIKNILKSFIDTRVL</sequence>
<dbReference type="Gene3D" id="3.30.70.100">
    <property type="match status" value="1"/>
</dbReference>
<protein>
    <submittedName>
        <fullName evidence="2">BLUF domain-containing protein</fullName>
    </submittedName>
</protein>
<keyword evidence="3" id="KW-1185">Reference proteome</keyword>
<dbReference type="InterPro" id="IPR036046">
    <property type="entry name" value="Acylphosphatase-like_dom_sf"/>
</dbReference>
<proteinExistence type="predicted"/>
<reference evidence="2" key="1">
    <citation type="submission" date="2022-11" db="EMBL/GenBank/DDBJ databases">
        <title>Salinimicrobium profundisediminis sp. nov., isolated from deep-sea sediment of the Mariana Trench.</title>
        <authorList>
            <person name="Fu H."/>
        </authorList>
    </citation>
    <scope>NUCLEOTIDE SEQUENCE</scope>
    <source>
        <strain evidence="2">MT39</strain>
    </source>
</reference>
<organism evidence="2 3">
    <name type="scientific">Salinimicrobium profundisediminis</name>
    <dbReference type="NCBI Taxonomy" id="2994553"/>
    <lineage>
        <taxon>Bacteria</taxon>
        <taxon>Pseudomonadati</taxon>
        <taxon>Bacteroidota</taxon>
        <taxon>Flavobacteriia</taxon>
        <taxon>Flavobacteriales</taxon>
        <taxon>Flavobacteriaceae</taxon>
        <taxon>Salinimicrobium</taxon>
    </lineage>
</organism>
<name>A0A9X3CZ29_9FLAO</name>
<dbReference type="Proteomes" id="UP001148482">
    <property type="component" value="Unassembled WGS sequence"/>
</dbReference>
<dbReference type="Pfam" id="PF04940">
    <property type="entry name" value="BLUF"/>
    <property type="match status" value="1"/>
</dbReference>
<dbReference type="SMART" id="SM01034">
    <property type="entry name" value="BLUF"/>
    <property type="match status" value="1"/>
</dbReference>
<gene>
    <name evidence="2" type="ORF">OQ279_14995</name>
</gene>
<dbReference type="SUPFAM" id="SSF54975">
    <property type="entry name" value="Acylphosphatase/BLUF domain-like"/>
    <property type="match status" value="1"/>
</dbReference>
<dbReference type="RefSeq" id="WP_266070822.1">
    <property type="nucleotide sequence ID" value="NZ_JAPJDA010000028.1"/>
</dbReference>
<evidence type="ECO:0000313" key="3">
    <source>
        <dbReference type="Proteomes" id="UP001148482"/>
    </source>
</evidence>
<feature type="domain" description="BLUF" evidence="1">
    <location>
        <begin position="2"/>
        <end position="93"/>
    </location>
</feature>
<dbReference type="GO" id="GO:0009882">
    <property type="term" value="F:blue light photoreceptor activity"/>
    <property type="evidence" value="ECO:0007669"/>
    <property type="project" value="InterPro"/>
</dbReference>
<dbReference type="InterPro" id="IPR007024">
    <property type="entry name" value="BLUF_domain"/>
</dbReference>
<comment type="caution">
    <text evidence="2">The sequence shown here is derived from an EMBL/GenBank/DDBJ whole genome shotgun (WGS) entry which is preliminary data.</text>
</comment>
<evidence type="ECO:0000313" key="2">
    <source>
        <dbReference type="EMBL" id="MCX2839456.1"/>
    </source>
</evidence>
<dbReference type="EMBL" id="JAPJDA010000028">
    <property type="protein sequence ID" value="MCX2839456.1"/>
    <property type="molecule type" value="Genomic_DNA"/>
</dbReference>
<dbReference type="GO" id="GO:0071949">
    <property type="term" value="F:FAD binding"/>
    <property type="evidence" value="ECO:0007669"/>
    <property type="project" value="InterPro"/>
</dbReference>